<keyword evidence="2" id="KW-1185">Reference proteome</keyword>
<proteinExistence type="predicted"/>
<dbReference type="STRING" id="1232683.ADIMK_3026"/>
<accession>A0A081FWC2</accession>
<protein>
    <recommendedName>
        <fullName evidence="3">Alpha/beta hydrolase</fullName>
    </recommendedName>
</protein>
<dbReference type="eggNOG" id="COG1073">
    <property type="taxonomic scope" value="Bacteria"/>
</dbReference>
<dbReference type="EMBL" id="JMQN01000046">
    <property type="protein sequence ID" value="KEA62827.1"/>
    <property type="molecule type" value="Genomic_DNA"/>
</dbReference>
<dbReference type="SUPFAM" id="SSF53474">
    <property type="entry name" value="alpha/beta-Hydrolases"/>
    <property type="match status" value="1"/>
</dbReference>
<comment type="caution">
    <text evidence="1">The sequence shown here is derived from an EMBL/GenBank/DDBJ whole genome shotgun (WGS) entry which is preliminary data.</text>
</comment>
<organism evidence="1 2">
    <name type="scientific">Marinobacterium lacunae</name>
    <dbReference type="NCBI Taxonomy" id="1232683"/>
    <lineage>
        <taxon>Bacteria</taxon>
        <taxon>Pseudomonadati</taxon>
        <taxon>Pseudomonadota</taxon>
        <taxon>Gammaproteobacteria</taxon>
        <taxon>Oceanospirillales</taxon>
        <taxon>Oceanospirillaceae</taxon>
        <taxon>Marinobacterium</taxon>
    </lineage>
</organism>
<evidence type="ECO:0000313" key="2">
    <source>
        <dbReference type="Proteomes" id="UP000028252"/>
    </source>
</evidence>
<gene>
    <name evidence="1" type="ORF">ADIMK_3026</name>
</gene>
<dbReference type="PATRIC" id="fig|1232683.4.peg.2976"/>
<reference evidence="1 2" key="1">
    <citation type="submission" date="2014-04" db="EMBL/GenBank/DDBJ databases">
        <title>Marinobacterium kochiensis sp. nov., isolated from sediment sample collected from Kochi backwaters in Kerala, India.</title>
        <authorList>
            <person name="Singh A."/>
            <person name="Pinnaka A.K."/>
        </authorList>
    </citation>
    <scope>NUCLEOTIDE SEQUENCE [LARGE SCALE GENOMIC DNA]</scope>
    <source>
        <strain evidence="1 2">AK27</strain>
    </source>
</reference>
<evidence type="ECO:0008006" key="3">
    <source>
        <dbReference type="Google" id="ProtNLM"/>
    </source>
</evidence>
<evidence type="ECO:0000313" key="1">
    <source>
        <dbReference type="EMBL" id="KEA62827.1"/>
    </source>
</evidence>
<name>A0A081FWC2_9GAMM</name>
<dbReference type="Proteomes" id="UP000028252">
    <property type="component" value="Unassembled WGS sequence"/>
</dbReference>
<dbReference type="AlphaFoldDB" id="A0A081FWC2"/>
<dbReference type="InterPro" id="IPR029058">
    <property type="entry name" value="AB_hydrolase_fold"/>
</dbReference>
<sequence>MAVHGISRNDRSQFAAFRALADRLGVSLFVPRFDGERFPAYQRLAAKPEQVRADRALSMLLYRWQTLRRLPSLKAHMFGYSGGAQFAHRYALLYPDRVATLSVCSAGWYTLPQDDIRYPYGLKGWPQWLGSPDSEAFLKLPILGLVGEGDSQRDAALRKSEKLDRIQGKTRVDRARHWVDQINRRRSVLGISSHALLQVMPGLSHDFEASADSGLMLPLIEQFIQSNGR</sequence>
<dbReference type="Gene3D" id="3.40.50.1820">
    <property type="entry name" value="alpha/beta hydrolase"/>
    <property type="match status" value="1"/>
</dbReference>